<dbReference type="CDD" id="cd11684">
    <property type="entry name" value="DHR2_DOCK"/>
    <property type="match status" value="1"/>
</dbReference>
<proteinExistence type="inferred from homology"/>
<dbReference type="EMBL" id="LFYR01001032">
    <property type="protein sequence ID" value="KMZ65504.1"/>
    <property type="molecule type" value="Genomic_DNA"/>
</dbReference>
<dbReference type="GO" id="GO:0043622">
    <property type="term" value="P:cortical microtubule organization"/>
    <property type="evidence" value="ECO:0000318"/>
    <property type="project" value="GO_Central"/>
</dbReference>
<feature type="compositionally biased region" description="Polar residues" evidence="4">
    <location>
        <begin position="382"/>
        <end position="393"/>
    </location>
</feature>
<sequence length="1835" mass="208110">MENLSSNGCRFRKISRHPCPPNLEFDPMLNDNLEQWPHLNELVDCYKAVWVKDDLKYGHYEAIPPLSFQSQVFEGPDTDIETELQLSSARHSRTEDVSDEDIPSTSGRVSFTSRGKILNVHLGESPLPAYEPAFDWENERSMIFGQRIPEPYPTQCCSRLKISVKILSLSFQAGLIEPFYGTICLYNKERKERLSEDFYFRALPTEENDVNLSLNRKGIFSLDTPSVSICLLIQLEKPVTEDGGVSQSVYSRKEPVHLTDREKQRLQIWSRIMPYREPFAWTILPLFENNVSTTGVGSPSSPLAPSLSGFASQDSGLEPSARNGFDSKQTQYTCGDSVIVEISNLNKVKENYTEESLEDPKRKVHKSIKGVLRLEVERLHPTDTSNDSISENGSGNGPVESRVHFAETKNQNISFNGLLTNNSRCSLVNGKAASRNVPASGSHSFLSSDDFHAFDFREMTRSEPYSQLLHCLYLYPLSVNLCRKRNMFIRVELRKDTIDISRQPLEAMYSHEPGVTLQKWAHTQVSVGSRLACYHDEIKICLPALLTPQHHILFTFFHVDLQTKLEAPKPVIIGYSALPLSTHVQLQSDIYLPIMRELVPHYLQDGGKERLDYLEDGKNIFRLRLKMCSSLYPINERIRDFFLEYDRNNLRTSAPWGSELLEAINSLKNVDSTALLQFLQPILNMLLHLIGDGVETLQVAAFRAMVNILTRVQQESSDGSERNRFLVNYVDFAFDDFGGRQTPVYNGLSTVWGSLARSKAKGYRVGPVYDDVLAMAWFFLELIVKSMSLEQNRLFHHNLPSGEDIQPLQLKESAFRCIMQLYDCLLTEVHERCKKGLSLAKRLNSSLAFFCYDLLSVIEPRQVFELVSLYMDKFSGACQSFLHDCKLTFLQIVCDHDLFVEMPGRDPSDRNYLVSMLIQELFLTWDHEDLLLRAKAARMLVVLMCKHEFDSRYQKQEEKLYIAQRYFPLIGQILDDLPVLYNLSAVEKREVLITVLQILRNLDDDSLIKAWQQSIARTRLFFKLLEECLGLFEHRKPVDSMLLGCSSRSPDGEAPISPKYSDRLSPAINMYLSEASRQEVRGTSESNYLWNRVSPQLSSPGQPYSLREALAQAQSSKIGGSARALRESLHPILRQKLELWEENLSATVSLQVLEMTEKFSLAAASHSITTDYGKLDCITSIFMGLFSRNQPLAFWQVFFAVFNKVFNLHGATLMARENDRFLKQVAFHLLRLAVFRNDSIRKMAVIGLQILVRSSFYHFTHMSRLKVMLTITLSELMSDVQVTQMKPDGFLEESGEAQRLRKSLEEMADEGKSAAMLKACGLPTDVLESLPENSADKRWSWSEVKHLSNCLLQAVDAGLEHALLASTLTVDRYAASESFYRLAVAYTCVPDLHIMWLLHLCDAHQEMQSWAEASQCAVAVAGVILQALVGRNDAVWNKEHVAALCKICPIVSNTVTNEASAAEVEGYGASKLTVDSAVKYLQLGNKLFSQSELYHFCASILELIIPVYKSRRSFGQLAKCHTSLASIYESILEQESSPIPFVDATYYRVGFYGDKFGKLDGKEYVYREARHIRLGDIMEKLSHIYESRMDGNHTLHIIPDSRQVIADELQPGVCYLQITAVDPVMEDEDLGSRRERIFSLSTGGVRARVFHRFLFDTPFTKNGKTQGGLEDQWKRRTVLETEDSFPALVNRLLVVKSESLEFSPVENAIGMIETRTAALRNELEEPRSSEGDQLPRLQSLQRILQGSVAVQVNSGVLSVCTAFLSGEPATRLRSQELQQLIAALLEFMAVCKRAIRVHFRLIGDEDQDFHTQLVNGFQSLTAELSHYIPAILSEL</sequence>
<dbReference type="InterPro" id="IPR027357">
    <property type="entry name" value="DOCKER_dom"/>
</dbReference>
<dbReference type="Pfam" id="PF14429">
    <property type="entry name" value="DOCK-C2"/>
    <property type="match status" value="1"/>
</dbReference>
<evidence type="ECO:0000259" key="6">
    <source>
        <dbReference type="PROSITE" id="PS51651"/>
    </source>
</evidence>
<feature type="region of interest" description="Disordered" evidence="4">
    <location>
        <begin position="379"/>
        <end position="401"/>
    </location>
</feature>
<dbReference type="Pfam" id="PF20421">
    <property type="entry name" value="DHR-2_Lobe_C"/>
    <property type="match status" value="1"/>
</dbReference>
<dbReference type="Proteomes" id="UP000036987">
    <property type="component" value="Unassembled WGS sequence"/>
</dbReference>
<dbReference type="Gene3D" id="2.60.40.150">
    <property type="entry name" value="C2 domain"/>
    <property type="match status" value="1"/>
</dbReference>
<dbReference type="Gene3D" id="1.25.40.410">
    <property type="match status" value="1"/>
</dbReference>
<evidence type="ECO:0000256" key="2">
    <source>
        <dbReference type="ARBA" id="ARBA00022658"/>
    </source>
</evidence>
<dbReference type="PANTHER" id="PTHR23317:SF76">
    <property type="entry name" value="LD20667P"/>
    <property type="match status" value="1"/>
</dbReference>
<dbReference type="GO" id="GO:0005085">
    <property type="term" value="F:guanyl-nucleotide exchange factor activity"/>
    <property type="evidence" value="ECO:0000318"/>
    <property type="project" value="GO_Central"/>
</dbReference>
<dbReference type="GO" id="GO:0035023">
    <property type="term" value="P:regulation of Rho protein signal transduction"/>
    <property type="evidence" value="ECO:0000318"/>
    <property type="project" value="GO_Central"/>
</dbReference>
<feature type="compositionally biased region" description="Low complexity" evidence="4">
    <location>
        <begin position="297"/>
        <end position="312"/>
    </location>
</feature>
<dbReference type="CDD" id="cd08679">
    <property type="entry name" value="C2_DOCK180_related"/>
    <property type="match status" value="1"/>
</dbReference>
<dbReference type="Pfam" id="PF20422">
    <property type="entry name" value="DHR-2_Lobe_B"/>
    <property type="match status" value="1"/>
</dbReference>
<comment type="caution">
    <text evidence="7">The sequence shown here is derived from an EMBL/GenBank/DDBJ whole genome shotgun (WGS) entry which is preliminary data.</text>
</comment>
<dbReference type="PROSITE" id="PS51650">
    <property type="entry name" value="C2_DOCK"/>
    <property type="match status" value="1"/>
</dbReference>
<protein>
    <submittedName>
        <fullName evidence="7">Dedicator of cytokinesis</fullName>
    </submittedName>
</protein>
<evidence type="ECO:0000313" key="8">
    <source>
        <dbReference type="Proteomes" id="UP000036987"/>
    </source>
</evidence>
<evidence type="ECO:0000256" key="4">
    <source>
        <dbReference type="SAM" id="MobiDB-lite"/>
    </source>
</evidence>
<evidence type="ECO:0000259" key="5">
    <source>
        <dbReference type="PROSITE" id="PS51650"/>
    </source>
</evidence>
<comment type="similarity">
    <text evidence="3">Belongs to the DOCK family.</text>
</comment>
<dbReference type="STRING" id="29655.A0A0K9P947"/>
<feature type="domain" description="C2 DOCK-type" evidence="5">
    <location>
        <begin position="469"/>
        <end position="628"/>
    </location>
</feature>
<keyword evidence="1" id="KW-0597">Phosphoprotein</keyword>
<dbReference type="InterPro" id="IPR016024">
    <property type="entry name" value="ARM-type_fold"/>
</dbReference>
<name>A0A0K9P947_ZOSMR</name>
<dbReference type="Pfam" id="PF06920">
    <property type="entry name" value="DHR-2_Lobe_A"/>
    <property type="match status" value="1"/>
</dbReference>
<dbReference type="SUPFAM" id="SSF48371">
    <property type="entry name" value="ARM repeat"/>
    <property type="match status" value="1"/>
</dbReference>
<dbReference type="InterPro" id="IPR043161">
    <property type="entry name" value="DOCK_C_lobe_A"/>
</dbReference>
<dbReference type="OrthoDB" id="47328at2759"/>
<dbReference type="InterPro" id="IPR035892">
    <property type="entry name" value="C2_domain_sf"/>
</dbReference>
<dbReference type="InterPro" id="IPR046770">
    <property type="entry name" value="DOCKER_Lobe_B"/>
</dbReference>
<organism evidence="7 8">
    <name type="scientific">Zostera marina</name>
    <name type="common">Eelgrass</name>
    <dbReference type="NCBI Taxonomy" id="29655"/>
    <lineage>
        <taxon>Eukaryota</taxon>
        <taxon>Viridiplantae</taxon>
        <taxon>Streptophyta</taxon>
        <taxon>Embryophyta</taxon>
        <taxon>Tracheophyta</taxon>
        <taxon>Spermatophyta</taxon>
        <taxon>Magnoliopsida</taxon>
        <taxon>Liliopsida</taxon>
        <taxon>Zosteraceae</taxon>
        <taxon>Zostera</taxon>
    </lineage>
</organism>
<dbReference type="InterPro" id="IPR046769">
    <property type="entry name" value="DOCKER_Lobe_A"/>
</dbReference>
<keyword evidence="2" id="KW-0344">Guanine-nucleotide releasing factor</keyword>
<feature type="domain" description="DOCKER" evidence="6">
    <location>
        <begin position="1384"/>
        <end position="1833"/>
    </location>
</feature>
<evidence type="ECO:0000313" key="7">
    <source>
        <dbReference type="EMBL" id="KMZ65504.1"/>
    </source>
</evidence>
<dbReference type="InterPro" id="IPR027007">
    <property type="entry name" value="C2_DOCK-type_domain"/>
</dbReference>
<dbReference type="FunFam" id="1.20.58.740:FF:000005">
    <property type="entry name" value="Guanine nucleotide exchange factor SPIKE 1"/>
    <property type="match status" value="1"/>
</dbReference>
<dbReference type="OMA" id="FPHQFND"/>
<dbReference type="InterPro" id="IPR046773">
    <property type="entry name" value="DOCKER_Lobe_C"/>
</dbReference>
<dbReference type="PROSITE" id="PS51651">
    <property type="entry name" value="DOCKER"/>
    <property type="match status" value="1"/>
</dbReference>
<dbReference type="Gene3D" id="1.20.58.740">
    <property type="match status" value="1"/>
</dbReference>
<reference evidence="8" key="1">
    <citation type="journal article" date="2016" name="Nature">
        <title>The genome of the seagrass Zostera marina reveals angiosperm adaptation to the sea.</title>
        <authorList>
            <person name="Olsen J.L."/>
            <person name="Rouze P."/>
            <person name="Verhelst B."/>
            <person name="Lin Y.-C."/>
            <person name="Bayer T."/>
            <person name="Collen J."/>
            <person name="Dattolo E."/>
            <person name="De Paoli E."/>
            <person name="Dittami S."/>
            <person name="Maumus F."/>
            <person name="Michel G."/>
            <person name="Kersting A."/>
            <person name="Lauritano C."/>
            <person name="Lohaus R."/>
            <person name="Toepel M."/>
            <person name="Tonon T."/>
            <person name="Vanneste K."/>
            <person name="Amirebrahimi M."/>
            <person name="Brakel J."/>
            <person name="Bostroem C."/>
            <person name="Chovatia M."/>
            <person name="Grimwood J."/>
            <person name="Jenkins J.W."/>
            <person name="Jueterbock A."/>
            <person name="Mraz A."/>
            <person name="Stam W.T."/>
            <person name="Tice H."/>
            <person name="Bornberg-Bauer E."/>
            <person name="Green P.J."/>
            <person name="Pearson G.A."/>
            <person name="Procaccini G."/>
            <person name="Duarte C.M."/>
            <person name="Schmutz J."/>
            <person name="Reusch T.B.H."/>
            <person name="Van de Peer Y."/>
        </authorList>
    </citation>
    <scope>NUCLEOTIDE SEQUENCE [LARGE SCALE GENOMIC DNA]</scope>
    <source>
        <strain evidence="8">cv. Finnish</strain>
    </source>
</reference>
<dbReference type="InterPro" id="IPR043162">
    <property type="entry name" value="DOCK_C_lobe_C"/>
</dbReference>
<dbReference type="PANTHER" id="PTHR23317">
    <property type="entry name" value="DEDICATOR OF CYTOKINESIS DOCK"/>
    <property type="match status" value="1"/>
</dbReference>
<dbReference type="InterPro" id="IPR026791">
    <property type="entry name" value="DOCK"/>
</dbReference>
<evidence type="ECO:0000256" key="3">
    <source>
        <dbReference type="PROSITE-ProRule" id="PRU00983"/>
    </source>
</evidence>
<dbReference type="GO" id="GO:0007264">
    <property type="term" value="P:small GTPase-mediated signal transduction"/>
    <property type="evidence" value="ECO:0007669"/>
    <property type="project" value="InterPro"/>
</dbReference>
<evidence type="ECO:0000256" key="1">
    <source>
        <dbReference type="ARBA" id="ARBA00022553"/>
    </source>
</evidence>
<accession>A0A0K9P947</accession>
<dbReference type="GO" id="GO:0008064">
    <property type="term" value="P:regulation of actin polymerization or depolymerization"/>
    <property type="evidence" value="ECO:0000318"/>
    <property type="project" value="GO_Central"/>
</dbReference>
<feature type="region of interest" description="Disordered" evidence="4">
    <location>
        <begin position="294"/>
        <end position="328"/>
    </location>
</feature>
<feature type="region of interest" description="Disordered" evidence="4">
    <location>
        <begin position="86"/>
        <end position="108"/>
    </location>
</feature>
<gene>
    <name evidence="7" type="ORF">ZOSMA_31G00920</name>
</gene>
<keyword evidence="8" id="KW-1185">Reference proteome</keyword>